<sequence length="250" mass="27336">MDSDWIWILASLTALLALSSYLALRKFRHETVTREGYVALLYRYGKLVRVVTPGRTVVYGRGCSFETVDVRARSFTVGNQEVVTSEGVPLRLSFIVRYRVADPVKYLVGVFSASTELYQAAQIAMRDALLTRTSDELLGLRKEAAEQVLGQVRSAGAEYGIEVIDLQIRDIVLGGDLKRAMAEKLKAQLEAQASLERARGEAATMRSLANTAQMIEKNPGLAQLRLLQAIESGNATVVIGADKAIVPFGG</sequence>
<feature type="domain" description="Band 7" evidence="3">
    <location>
        <begin position="28"/>
        <end position="185"/>
    </location>
</feature>
<dbReference type="InterPro" id="IPR036013">
    <property type="entry name" value="Band_7/SPFH_dom_sf"/>
</dbReference>
<protein>
    <recommendedName>
        <fullName evidence="3">Band 7 domain-containing protein</fullName>
    </recommendedName>
</protein>
<dbReference type="Pfam" id="PF01145">
    <property type="entry name" value="Band_7"/>
    <property type="match status" value="1"/>
</dbReference>
<accession>A0A809S8L0</accession>
<dbReference type="SUPFAM" id="SSF117892">
    <property type="entry name" value="Band 7/SPFH domain"/>
    <property type="match status" value="1"/>
</dbReference>
<proteinExistence type="inferred from homology"/>
<dbReference type="GO" id="GO:0005886">
    <property type="term" value="C:plasma membrane"/>
    <property type="evidence" value="ECO:0007669"/>
    <property type="project" value="InterPro"/>
</dbReference>
<evidence type="ECO:0000259" key="3">
    <source>
        <dbReference type="SMART" id="SM00244"/>
    </source>
</evidence>
<dbReference type="SMART" id="SM00244">
    <property type="entry name" value="PHB"/>
    <property type="match status" value="1"/>
</dbReference>
<feature type="transmembrane region" description="Helical" evidence="2">
    <location>
        <begin position="6"/>
        <end position="24"/>
    </location>
</feature>
<gene>
    <name evidence="4" type="ORF">NPRO_06160</name>
</gene>
<dbReference type="PANTHER" id="PTHR10264">
    <property type="entry name" value="BAND 7 PROTEIN-RELATED"/>
    <property type="match status" value="1"/>
</dbReference>
<keyword evidence="2" id="KW-0472">Membrane</keyword>
<evidence type="ECO:0000313" key="4">
    <source>
        <dbReference type="EMBL" id="BBO23021.1"/>
    </source>
</evidence>
<keyword evidence="2" id="KW-1133">Transmembrane helix</keyword>
<evidence type="ECO:0000313" key="5">
    <source>
        <dbReference type="Proteomes" id="UP000662873"/>
    </source>
</evidence>
<comment type="similarity">
    <text evidence="1">Belongs to the band 7/mec-2 family.</text>
</comment>
<name>A0A809S8L0_9BACT</name>
<dbReference type="PANTHER" id="PTHR10264:SF83">
    <property type="entry name" value="BLL5629 PROTEIN"/>
    <property type="match status" value="1"/>
</dbReference>
<evidence type="ECO:0000256" key="2">
    <source>
        <dbReference type="SAM" id="Phobius"/>
    </source>
</evidence>
<dbReference type="PRINTS" id="PR00721">
    <property type="entry name" value="STOMATIN"/>
</dbReference>
<evidence type="ECO:0000256" key="1">
    <source>
        <dbReference type="ARBA" id="ARBA00008164"/>
    </source>
</evidence>
<dbReference type="InterPro" id="IPR001107">
    <property type="entry name" value="Band_7"/>
</dbReference>
<dbReference type="EMBL" id="AP021858">
    <property type="protein sequence ID" value="BBO23021.1"/>
    <property type="molecule type" value="Genomic_DNA"/>
</dbReference>
<keyword evidence="2" id="KW-0812">Transmembrane</keyword>
<dbReference type="InterPro" id="IPR001972">
    <property type="entry name" value="Stomatin_HflK_fam"/>
</dbReference>
<dbReference type="Proteomes" id="UP000662873">
    <property type="component" value="Chromosome"/>
</dbReference>
<organism evidence="4 5">
    <name type="scientific">Candidatus Nitrosymbiomonas proteolyticus</name>
    <dbReference type="NCBI Taxonomy" id="2608984"/>
    <lineage>
        <taxon>Bacteria</taxon>
        <taxon>Bacillati</taxon>
        <taxon>Armatimonadota</taxon>
        <taxon>Armatimonadota incertae sedis</taxon>
        <taxon>Candidatus Nitrosymbiomonas</taxon>
    </lineage>
</organism>
<reference evidence="4" key="1">
    <citation type="journal article" name="DNA Res.">
        <title>The physiological potential of anammox bacteria as revealed by their core genome structure.</title>
        <authorList>
            <person name="Okubo T."/>
            <person name="Toyoda A."/>
            <person name="Fukuhara K."/>
            <person name="Uchiyama I."/>
            <person name="Harigaya Y."/>
            <person name="Kuroiwa M."/>
            <person name="Suzuki T."/>
            <person name="Murakami Y."/>
            <person name="Suwa Y."/>
            <person name="Takami H."/>
        </authorList>
    </citation>
    <scope>NUCLEOTIDE SEQUENCE</scope>
    <source>
        <strain evidence="4">317325-2</strain>
    </source>
</reference>
<dbReference type="AlphaFoldDB" id="A0A809S8L0"/>
<dbReference type="CDD" id="cd13438">
    <property type="entry name" value="SPFH_eoslipins_u2"/>
    <property type="match status" value="1"/>
</dbReference>
<dbReference type="Gene3D" id="3.30.479.30">
    <property type="entry name" value="Band 7 domain"/>
    <property type="match status" value="1"/>
</dbReference>
<dbReference type="Gene3D" id="6.10.250.2090">
    <property type="match status" value="1"/>
</dbReference>
<dbReference type="KEGG" id="npy:NPRO_06160"/>
<dbReference type="InterPro" id="IPR043202">
    <property type="entry name" value="Band-7_stomatin-like"/>
</dbReference>